<dbReference type="EMBL" id="CM042010">
    <property type="protein sequence ID" value="KAI3778721.1"/>
    <property type="molecule type" value="Genomic_DNA"/>
</dbReference>
<keyword evidence="2" id="KW-1185">Reference proteome</keyword>
<comment type="caution">
    <text evidence="1">The sequence shown here is derived from an EMBL/GenBank/DDBJ whole genome shotgun (WGS) entry which is preliminary data.</text>
</comment>
<accession>A0ACB9G6Q5</accession>
<evidence type="ECO:0000313" key="2">
    <source>
        <dbReference type="Proteomes" id="UP001055811"/>
    </source>
</evidence>
<protein>
    <submittedName>
        <fullName evidence="1">Uncharacterized protein</fullName>
    </submittedName>
</protein>
<gene>
    <name evidence="1" type="ORF">L2E82_08104</name>
</gene>
<name>A0ACB9G6Q5_CICIN</name>
<evidence type="ECO:0000313" key="1">
    <source>
        <dbReference type="EMBL" id="KAI3778721.1"/>
    </source>
</evidence>
<organism evidence="1 2">
    <name type="scientific">Cichorium intybus</name>
    <name type="common">Chicory</name>
    <dbReference type="NCBI Taxonomy" id="13427"/>
    <lineage>
        <taxon>Eukaryota</taxon>
        <taxon>Viridiplantae</taxon>
        <taxon>Streptophyta</taxon>
        <taxon>Embryophyta</taxon>
        <taxon>Tracheophyta</taxon>
        <taxon>Spermatophyta</taxon>
        <taxon>Magnoliopsida</taxon>
        <taxon>eudicotyledons</taxon>
        <taxon>Gunneridae</taxon>
        <taxon>Pentapetalae</taxon>
        <taxon>asterids</taxon>
        <taxon>campanulids</taxon>
        <taxon>Asterales</taxon>
        <taxon>Asteraceae</taxon>
        <taxon>Cichorioideae</taxon>
        <taxon>Cichorieae</taxon>
        <taxon>Cichoriinae</taxon>
        <taxon>Cichorium</taxon>
    </lineage>
</organism>
<sequence length="73" mass="7571">MKHQLASPPPNTDVAPGGNDGGPTAMSSTTDSKPGGGFTIFRQREVAAGAVGNAAVHHTLRQIVIVKRKSEYS</sequence>
<reference evidence="1 2" key="2">
    <citation type="journal article" date="2022" name="Mol. Ecol. Resour.">
        <title>The genomes of chicory, endive, great burdock and yacon provide insights into Asteraceae paleo-polyploidization history and plant inulin production.</title>
        <authorList>
            <person name="Fan W."/>
            <person name="Wang S."/>
            <person name="Wang H."/>
            <person name="Wang A."/>
            <person name="Jiang F."/>
            <person name="Liu H."/>
            <person name="Zhao H."/>
            <person name="Xu D."/>
            <person name="Zhang Y."/>
        </authorList>
    </citation>
    <scope>NUCLEOTIDE SEQUENCE [LARGE SCALE GENOMIC DNA]</scope>
    <source>
        <strain evidence="2">cv. Punajuju</strain>
        <tissue evidence="1">Leaves</tissue>
    </source>
</reference>
<proteinExistence type="predicted"/>
<reference evidence="2" key="1">
    <citation type="journal article" date="2022" name="Mol. Ecol. Resour.">
        <title>The genomes of chicory, endive, great burdock and yacon provide insights into Asteraceae palaeo-polyploidization history and plant inulin production.</title>
        <authorList>
            <person name="Fan W."/>
            <person name="Wang S."/>
            <person name="Wang H."/>
            <person name="Wang A."/>
            <person name="Jiang F."/>
            <person name="Liu H."/>
            <person name="Zhao H."/>
            <person name="Xu D."/>
            <person name="Zhang Y."/>
        </authorList>
    </citation>
    <scope>NUCLEOTIDE SEQUENCE [LARGE SCALE GENOMIC DNA]</scope>
    <source>
        <strain evidence="2">cv. Punajuju</strain>
    </source>
</reference>
<dbReference type="Proteomes" id="UP001055811">
    <property type="component" value="Linkage Group LG02"/>
</dbReference>